<accession>A0ABQ1TZZ8</accession>
<dbReference type="Gene3D" id="2.130.10.10">
    <property type="entry name" value="YVTN repeat-like/Quinoprotein amine dehydrogenase"/>
    <property type="match status" value="1"/>
</dbReference>
<dbReference type="InterPro" id="IPR035986">
    <property type="entry name" value="PKD_dom_sf"/>
</dbReference>
<feature type="chain" id="PRO_5045986381" description="PKD domain-containing protein" evidence="1">
    <location>
        <begin position="24"/>
        <end position="752"/>
    </location>
</feature>
<dbReference type="EMBL" id="BMHT01000002">
    <property type="protein sequence ID" value="GGF05332.1"/>
    <property type="molecule type" value="Genomic_DNA"/>
</dbReference>
<keyword evidence="1" id="KW-0732">Signal</keyword>
<comment type="caution">
    <text evidence="3">The sequence shown here is derived from an EMBL/GenBank/DDBJ whole genome shotgun (WGS) entry which is preliminary data.</text>
</comment>
<dbReference type="SUPFAM" id="SSF50969">
    <property type="entry name" value="YVTN repeat-like/Quinoprotein amine dehydrogenase"/>
    <property type="match status" value="1"/>
</dbReference>
<dbReference type="SUPFAM" id="SSF49299">
    <property type="entry name" value="PKD domain"/>
    <property type="match status" value="1"/>
</dbReference>
<dbReference type="Proteomes" id="UP000632273">
    <property type="component" value="Unassembled WGS sequence"/>
</dbReference>
<reference evidence="4" key="1">
    <citation type="journal article" date="2019" name="Int. J. Syst. Evol. Microbiol.">
        <title>The Global Catalogue of Microorganisms (GCM) 10K type strain sequencing project: providing services to taxonomists for standard genome sequencing and annotation.</title>
        <authorList>
            <consortium name="The Broad Institute Genomics Platform"/>
            <consortium name="The Broad Institute Genome Sequencing Center for Infectious Disease"/>
            <person name="Wu L."/>
            <person name="Ma J."/>
        </authorList>
    </citation>
    <scope>NUCLEOTIDE SEQUENCE [LARGE SCALE GENOMIC DNA]</scope>
    <source>
        <strain evidence="4">CGMCC 1.15197</strain>
    </source>
</reference>
<organism evidence="3 4">
    <name type="scientific">Hymenobacter cavernae</name>
    <dbReference type="NCBI Taxonomy" id="2044852"/>
    <lineage>
        <taxon>Bacteria</taxon>
        <taxon>Pseudomonadati</taxon>
        <taxon>Bacteroidota</taxon>
        <taxon>Cytophagia</taxon>
        <taxon>Cytophagales</taxon>
        <taxon>Hymenobacteraceae</taxon>
        <taxon>Hymenobacter</taxon>
    </lineage>
</organism>
<dbReference type="PROSITE" id="PS50093">
    <property type="entry name" value="PKD"/>
    <property type="match status" value="1"/>
</dbReference>
<evidence type="ECO:0000259" key="2">
    <source>
        <dbReference type="PROSITE" id="PS50093"/>
    </source>
</evidence>
<dbReference type="RefSeq" id="WP_188812809.1">
    <property type="nucleotide sequence ID" value="NZ_BMHT01000002.1"/>
</dbReference>
<name>A0ABQ1TZZ8_9BACT</name>
<proteinExistence type="predicted"/>
<protein>
    <recommendedName>
        <fullName evidence="2">PKD domain-containing protein</fullName>
    </recommendedName>
</protein>
<feature type="signal peptide" evidence="1">
    <location>
        <begin position="1"/>
        <end position="23"/>
    </location>
</feature>
<feature type="domain" description="PKD" evidence="2">
    <location>
        <begin position="401"/>
        <end position="438"/>
    </location>
</feature>
<evidence type="ECO:0000313" key="4">
    <source>
        <dbReference type="Proteomes" id="UP000632273"/>
    </source>
</evidence>
<dbReference type="Pfam" id="PF13585">
    <property type="entry name" value="CHU_C"/>
    <property type="match status" value="1"/>
</dbReference>
<dbReference type="InterPro" id="IPR015943">
    <property type="entry name" value="WD40/YVTN_repeat-like_dom_sf"/>
</dbReference>
<evidence type="ECO:0000256" key="1">
    <source>
        <dbReference type="SAM" id="SignalP"/>
    </source>
</evidence>
<dbReference type="CDD" id="cd00146">
    <property type="entry name" value="PKD"/>
    <property type="match status" value="1"/>
</dbReference>
<dbReference type="InterPro" id="IPR011044">
    <property type="entry name" value="Quino_amine_DH_bsu"/>
</dbReference>
<gene>
    <name evidence="3" type="ORF">GCM10011383_15600</name>
</gene>
<dbReference type="InterPro" id="IPR013783">
    <property type="entry name" value="Ig-like_fold"/>
</dbReference>
<sequence>MAKRFGKLAFLLLALGLALPAHAQLQAARWYFGDRAGLDFRGGAPVAVNDGALYAQIGCSSQADSLGNLLFYTNGETIWNRQHQPMVNGTGLPGNRLNTIQLTVRQPGSQTLFYVFTTTGQDATLGLYYSVVDLGKHGGLGAVVQSEALRSSGAAVQLVAVPHRNQRDAWLIVRDQNADQFFAYLLTSAGLNATPVISPDGFRHNTAFAEGFGQLKASPDGRHLASAAFNAVGYSGGLLELLDFDAATGRIVNPVVLPSLSNSARLGVEFSPDGTKVYTAEPASGAIYQYDLGAPNVAASVTALPTPPGTGATRRGAALQLGPDGRIYVTLEGEARLGVIPEPNQKAPACGYSDEGVALTGRSTAALPTFLQRDLWRFGVRGTCQGEALAFDFPTSYGVDSVRWDFGDLGSGPGNHSTQLSPTHTYAAPGQYAVTLTLLFGKNHRQVLRQTVDVRPRPTANLGRDTTLCAGTALRLNIAQPGATYRWQNGSTAPSFTVTTAGTYWVDMTNSGGCITRDSLRVSVAALPQVKLGPDTVLCAGERLVLRSRLVVPGSRYRWSDGSIQETLTVTQPGTYWLEAISTAGCGSQRDSINVAYLTPSALNLGPDTAVCQQTPLVLNATLPGDVRYRWSDGSTAPTLTPTRSGTYAVTVYTPRCSVSDTIRVRLYDCREQLFVPNIITPNGDGLNDRLEIVGLGAASELTVYNRWGRQVYHAQPYHQDWDAAGLAAGVYYYQLVEPGGRRMRGYVQVVR</sequence>
<evidence type="ECO:0000313" key="3">
    <source>
        <dbReference type="EMBL" id="GGF05332.1"/>
    </source>
</evidence>
<dbReference type="InterPro" id="IPR000601">
    <property type="entry name" value="PKD_dom"/>
</dbReference>
<dbReference type="Gene3D" id="2.60.40.10">
    <property type="entry name" value="Immunoglobulins"/>
    <property type="match status" value="1"/>
</dbReference>
<keyword evidence="4" id="KW-1185">Reference proteome</keyword>
<dbReference type="Pfam" id="PF18911">
    <property type="entry name" value="PKD_4"/>
    <property type="match status" value="1"/>
</dbReference>